<dbReference type="PANTHER" id="PTHR34670:SF8">
    <property type="entry name" value="EXPRESSED PROTEIN"/>
    <property type="match status" value="1"/>
</dbReference>
<comment type="caution">
    <text evidence="2">The sequence shown here is derived from an EMBL/GenBank/DDBJ whole genome shotgun (WGS) entry which is preliminary data.</text>
</comment>
<sequence>MEGLIPFVYKAIVQFKSGVPMTTGSRFKESPSASYIRLAGESGRFQSSEIQLFLSSSTSSSVSQLHVPNTTQSPLHRSSIRQLGSS</sequence>
<evidence type="ECO:0000313" key="2">
    <source>
        <dbReference type="EMBL" id="KAF6161156.1"/>
    </source>
</evidence>
<dbReference type="PANTHER" id="PTHR34670">
    <property type="entry name" value="EXPRESSED PROTEIN"/>
    <property type="match status" value="1"/>
</dbReference>
<dbReference type="EMBL" id="JACGCM010001144">
    <property type="protein sequence ID" value="KAF6161156.1"/>
    <property type="molecule type" value="Genomic_DNA"/>
</dbReference>
<gene>
    <name evidence="2" type="ORF">GIB67_007797</name>
</gene>
<dbReference type="OrthoDB" id="691358at2759"/>
<organism evidence="2 3">
    <name type="scientific">Kingdonia uniflora</name>
    <dbReference type="NCBI Taxonomy" id="39325"/>
    <lineage>
        <taxon>Eukaryota</taxon>
        <taxon>Viridiplantae</taxon>
        <taxon>Streptophyta</taxon>
        <taxon>Embryophyta</taxon>
        <taxon>Tracheophyta</taxon>
        <taxon>Spermatophyta</taxon>
        <taxon>Magnoliopsida</taxon>
        <taxon>Ranunculales</taxon>
        <taxon>Circaeasteraceae</taxon>
        <taxon>Kingdonia</taxon>
    </lineage>
</organism>
<evidence type="ECO:0000313" key="3">
    <source>
        <dbReference type="Proteomes" id="UP000541444"/>
    </source>
</evidence>
<dbReference type="Proteomes" id="UP000541444">
    <property type="component" value="Unassembled WGS sequence"/>
</dbReference>
<keyword evidence="3" id="KW-1185">Reference proteome</keyword>
<evidence type="ECO:0000256" key="1">
    <source>
        <dbReference type="SAM" id="MobiDB-lite"/>
    </source>
</evidence>
<feature type="compositionally biased region" description="Polar residues" evidence="1">
    <location>
        <begin position="66"/>
        <end position="86"/>
    </location>
</feature>
<accession>A0A7J7N200</accession>
<dbReference type="AlphaFoldDB" id="A0A7J7N200"/>
<proteinExistence type="predicted"/>
<name>A0A7J7N200_9MAGN</name>
<protein>
    <submittedName>
        <fullName evidence="2">Uncharacterized protein</fullName>
    </submittedName>
</protein>
<reference evidence="2 3" key="1">
    <citation type="journal article" date="2020" name="IScience">
        <title>Genome Sequencing of the Endangered Kingdonia uniflora (Circaeasteraceae, Ranunculales) Reveals Potential Mechanisms of Evolutionary Specialization.</title>
        <authorList>
            <person name="Sun Y."/>
            <person name="Deng T."/>
            <person name="Zhang A."/>
            <person name="Moore M.J."/>
            <person name="Landis J.B."/>
            <person name="Lin N."/>
            <person name="Zhang H."/>
            <person name="Zhang X."/>
            <person name="Huang J."/>
            <person name="Zhang X."/>
            <person name="Sun H."/>
            <person name="Wang H."/>
        </authorList>
    </citation>
    <scope>NUCLEOTIDE SEQUENCE [LARGE SCALE GENOMIC DNA]</scope>
    <source>
        <strain evidence="2">TB1705</strain>
        <tissue evidence="2">Leaf</tissue>
    </source>
</reference>
<feature type="region of interest" description="Disordered" evidence="1">
    <location>
        <begin position="58"/>
        <end position="86"/>
    </location>
</feature>